<reference evidence="11 12" key="2">
    <citation type="submission" date="2018-07" db="EMBL/GenBank/DDBJ databases">
        <title>Annotation of Aphanomyces astaci genome assembly.</title>
        <authorList>
            <person name="Studholme D.J."/>
        </authorList>
    </citation>
    <scope>NUCLEOTIDE SEQUENCE [LARGE SCALE GENOMIC DNA]</scope>
    <source>
        <strain evidence="11">Pc</strain>
    </source>
</reference>
<dbReference type="InterPro" id="IPR020846">
    <property type="entry name" value="MFS_dom"/>
</dbReference>
<feature type="transmembrane region" description="Helical" evidence="7">
    <location>
        <begin position="310"/>
        <end position="328"/>
    </location>
</feature>
<evidence type="ECO:0000256" key="4">
    <source>
        <dbReference type="ARBA" id="ARBA00022989"/>
    </source>
</evidence>
<feature type="signal peptide" evidence="8">
    <location>
        <begin position="1"/>
        <end position="24"/>
    </location>
</feature>
<evidence type="ECO:0000256" key="5">
    <source>
        <dbReference type="ARBA" id="ARBA00023136"/>
    </source>
</evidence>
<keyword evidence="5 7" id="KW-0472">Membrane</keyword>
<organism evidence="10">
    <name type="scientific">Aphanomyces astaci</name>
    <name type="common">Crayfish plague agent</name>
    <dbReference type="NCBI Taxonomy" id="112090"/>
    <lineage>
        <taxon>Eukaryota</taxon>
        <taxon>Sar</taxon>
        <taxon>Stramenopiles</taxon>
        <taxon>Oomycota</taxon>
        <taxon>Saprolegniomycetes</taxon>
        <taxon>Saprolegniales</taxon>
        <taxon>Verrucalvaceae</taxon>
        <taxon>Aphanomyces</taxon>
    </lineage>
</organism>
<dbReference type="PANTHER" id="PTHR23505">
    <property type="entry name" value="SPINSTER"/>
    <property type="match status" value="1"/>
</dbReference>
<keyword evidence="8" id="KW-0732">Signal</keyword>
<dbReference type="GeneID" id="20809594"/>
<evidence type="ECO:0000259" key="9">
    <source>
        <dbReference type="PROSITE" id="PS50850"/>
    </source>
</evidence>
<evidence type="ECO:0000313" key="12">
    <source>
        <dbReference type="Proteomes" id="UP000284702"/>
    </source>
</evidence>
<comment type="subcellular location">
    <subcellularLocation>
        <location evidence="1">Membrane</location>
        <topology evidence="1">Multi-pass membrane protein</topology>
    </subcellularLocation>
</comment>
<feature type="transmembrane region" description="Helical" evidence="7">
    <location>
        <begin position="179"/>
        <end position="199"/>
    </location>
</feature>
<keyword evidence="4 7" id="KW-1133">Transmembrane helix</keyword>
<dbReference type="EMBL" id="MZMZ02003141">
    <property type="protein sequence ID" value="RQM22546.1"/>
    <property type="molecule type" value="Genomic_DNA"/>
</dbReference>
<dbReference type="InterPro" id="IPR044770">
    <property type="entry name" value="MFS_spinster-like"/>
</dbReference>
<dbReference type="OrthoDB" id="66581at2759"/>
<dbReference type="AlphaFoldDB" id="W4GHJ3"/>
<evidence type="ECO:0000256" key="2">
    <source>
        <dbReference type="ARBA" id="ARBA00022448"/>
    </source>
</evidence>
<dbReference type="Gene3D" id="1.20.1250.20">
    <property type="entry name" value="MFS general substrate transporter like domains"/>
    <property type="match status" value="2"/>
</dbReference>
<name>W4GHJ3_APHAT</name>
<evidence type="ECO:0000256" key="8">
    <source>
        <dbReference type="SAM" id="SignalP"/>
    </source>
</evidence>
<keyword evidence="3 7" id="KW-0812">Transmembrane</keyword>
<evidence type="ECO:0000313" key="10">
    <source>
        <dbReference type="EMBL" id="ETV78761.1"/>
    </source>
</evidence>
<sequence length="487" mass="52600">MKLPNAGSIFFLLCLINLLNYVDRGIIPGSPIQFQSFITTCIMGIPDMSLAHENMYLGLLVSAFIAGYSIFSIPFGYWAIHCRPFLLISVGLSIWILAMLLCGLAEPTHSLGLLFAGRVLSGIGESSFQAIVPSFIEDFAPPSKRTSWLGIFYCGITLGTAAGYFYSALFATSALRWPWAYYTEGLAMIPLVLLCMFCIPAKFDLPSGHQHMEPISFVKELGGILQNRLFMIMSLGSSAYVFSISGLAAFGPSLLIGLGLFEESSAAMVFGSIIVVAGTIGTLLGGYLLDRSCTGADDELFRLGMATRQAVAFLVVGTSVLLMSWVCLDQDLNMVSMVLLAVALTFLFGCVPASIVALLLSVEKRKRGLALGINTMMSHLLGDVPSPIVLGMFKDFHAPQCRTIPNDEVLHPDCAHDRRGLKLTLLLPYVWLLWAILLAGVGVCLANKRTPPPATIPQDTKQSQSGGTSKEDCWPVEVVMASSAILL</sequence>
<reference evidence="10" key="1">
    <citation type="submission" date="2013-12" db="EMBL/GenBank/DDBJ databases">
        <title>The Genome Sequence of Aphanomyces astaci APO3.</title>
        <authorList>
            <consortium name="The Broad Institute Genomics Platform"/>
            <person name="Russ C."/>
            <person name="Tyler B."/>
            <person name="van West P."/>
            <person name="Dieguez-Uribeondo J."/>
            <person name="Young S.K."/>
            <person name="Zeng Q."/>
            <person name="Gargeya S."/>
            <person name="Fitzgerald M."/>
            <person name="Abouelleil A."/>
            <person name="Alvarado L."/>
            <person name="Chapman S.B."/>
            <person name="Gainer-Dewar J."/>
            <person name="Goldberg J."/>
            <person name="Griggs A."/>
            <person name="Gujja S."/>
            <person name="Hansen M."/>
            <person name="Howarth C."/>
            <person name="Imamovic A."/>
            <person name="Ireland A."/>
            <person name="Larimer J."/>
            <person name="McCowan C."/>
            <person name="Murphy C."/>
            <person name="Pearson M."/>
            <person name="Poon T.W."/>
            <person name="Priest M."/>
            <person name="Roberts A."/>
            <person name="Saif S."/>
            <person name="Shea T."/>
            <person name="Sykes S."/>
            <person name="Wortman J."/>
            <person name="Nusbaum C."/>
            <person name="Birren B."/>
        </authorList>
    </citation>
    <scope>NUCLEOTIDE SEQUENCE [LARGE SCALE GENOMIC DNA]</scope>
    <source>
        <strain evidence="10">APO3</strain>
    </source>
</reference>
<evidence type="ECO:0000256" key="3">
    <source>
        <dbReference type="ARBA" id="ARBA00022692"/>
    </source>
</evidence>
<dbReference type="GO" id="GO:0016020">
    <property type="term" value="C:membrane"/>
    <property type="evidence" value="ECO:0007669"/>
    <property type="project" value="UniProtKB-SubCell"/>
</dbReference>
<evidence type="ECO:0000256" key="6">
    <source>
        <dbReference type="ARBA" id="ARBA00024338"/>
    </source>
</evidence>
<accession>W4GHJ3</accession>
<dbReference type="RefSeq" id="XP_009831480.1">
    <property type="nucleotide sequence ID" value="XM_009833178.1"/>
</dbReference>
<dbReference type="InterPro" id="IPR011701">
    <property type="entry name" value="MFS"/>
</dbReference>
<dbReference type="Proteomes" id="UP000284702">
    <property type="component" value="Unassembled WGS sequence"/>
</dbReference>
<keyword evidence="2" id="KW-0813">Transport</keyword>
<dbReference type="CDD" id="cd17328">
    <property type="entry name" value="MFS_spinster_like"/>
    <property type="match status" value="1"/>
</dbReference>
<dbReference type="PROSITE" id="PS50850">
    <property type="entry name" value="MFS"/>
    <property type="match status" value="1"/>
</dbReference>
<dbReference type="PANTHER" id="PTHR23505:SF79">
    <property type="entry name" value="PROTEIN SPINSTER"/>
    <property type="match status" value="1"/>
</dbReference>
<proteinExistence type="inferred from homology"/>
<feature type="domain" description="Major facilitator superfamily (MFS) profile" evidence="9">
    <location>
        <begin position="9"/>
        <end position="451"/>
    </location>
</feature>
<feature type="transmembrane region" description="Helical" evidence="7">
    <location>
        <begin position="85"/>
        <end position="105"/>
    </location>
</feature>
<keyword evidence="12" id="KW-1185">Reference proteome</keyword>
<feature type="transmembrane region" description="Helical" evidence="7">
    <location>
        <begin position="56"/>
        <end position="78"/>
    </location>
</feature>
<dbReference type="STRING" id="112090.W4GHJ3"/>
<feature type="transmembrane region" description="Helical" evidence="7">
    <location>
        <begin position="334"/>
        <end position="360"/>
    </location>
</feature>
<protein>
    <recommendedName>
        <fullName evidence="9">Major facilitator superfamily (MFS) profile domain-containing protein</fullName>
    </recommendedName>
</protein>
<feature type="transmembrane region" description="Helical" evidence="7">
    <location>
        <begin position="239"/>
        <end position="261"/>
    </location>
</feature>
<gene>
    <name evidence="11" type="ORF">B5M09_004241</name>
    <name evidence="10" type="ORF">H257_07598</name>
</gene>
<feature type="chain" id="PRO_5038289650" description="Major facilitator superfamily (MFS) profile domain-containing protein" evidence="8">
    <location>
        <begin position="25"/>
        <end position="487"/>
    </location>
</feature>
<evidence type="ECO:0000256" key="1">
    <source>
        <dbReference type="ARBA" id="ARBA00004141"/>
    </source>
</evidence>
<evidence type="ECO:0000256" key="7">
    <source>
        <dbReference type="SAM" id="Phobius"/>
    </source>
</evidence>
<dbReference type="EMBL" id="KI913129">
    <property type="protein sequence ID" value="ETV78761.1"/>
    <property type="molecule type" value="Genomic_DNA"/>
</dbReference>
<feature type="transmembrane region" description="Helical" evidence="7">
    <location>
        <begin position="148"/>
        <end position="167"/>
    </location>
</feature>
<dbReference type="VEuPathDB" id="FungiDB:H257_07598"/>
<dbReference type="InterPro" id="IPR036259">
    <property type="entry name" value="MFS_trans_sf"/>
</dbReference>
<feature type="transmembrane region" description="Helical" evidence="7">
    <location>
        <begin position="267"/>
        <end position="289"/>
    </location>
</feature>
<evidence type="ECO:0000313" key="11">
    <source>
        <dbReference type="EMBL" id="RQM22546.1"/>
    </source>
</evidence>
<dbReference type="SUPFAM" id="SSF103473">
    <property type="entry name" value="MFS general substrate transporter"/>
    <property type="match status" value="1"/>
</dbReference>
<dbReference type="GO" id="GO:0022857">
    <property type="term" value="F:transmembrane transporter activity"/>
    <property type="evidence" value="ECO:0007669"/>
    <property type="project" value="InterPro"/>
</dbReference>
<comment type="similarity">
    <text evidence="6">Belongs to the major facilitator superfamily. Spinster (TC 2.A.1.49) family.</text>
</comment>
<dbReference type="Pfam" id="PF07690">
    <property type="entry name" value="MFS_1"/>
    <property type="match status" value="1"/>
</dbReference>
<feature type="transmembrane region" description="Helical" evidence="7">
    <location>
        <begin position="425"/>
        <end position="443"/>
    </location>
</feature>